<organism evidence="2 3">
    <name type="scientific">Actinidia chinensis var. chinensis</name>
    <name type="common">Chinese soft-hair kiwi</name>
    <dbReference type="NCBI Taxonomy" id="1590841"/>
    <lineage>
        <taxon>Eukaryota</taxon>
        <taxon>Viridiplantae</taxon>
        <taxon>Streptophyta</taxon>
        <taxon>Embryophyta</taxon>
        <taxon>Tracheophyta</taxon>
        <taxon>Spermatophyta</taxon>
        <taxon>Magnoliopsida</taxon>
        <taxon>eudicotyledons</taxon>
        <taxon>Gunneridae</taxon>
        <taxon>Pentapetalae</taxon>
        <taxon>asterids</taxon>
        <taxon>Ericales</taxon>
        <taxon>Actinidiaceae</taxon>
        <taxon>Actinidia</taxon>
    </lineage>
</organism>
<feature type="transmembrane region" description="Helical" evidence="1">
    <location>
        <begin position="314"/>
        <end position="333"/>
    </location>
</feature>
<dbReference type="FunCoup" id="A0A2R6QDU2">
    <property type="interactions" value="2760"/>
</dbReference>
<evidence type="ECO:0000256" key="1">
    <source>
        <dbReference type="SAM" id="Phobius"/>
    </source>
</evidence>
<reference evidence="2 3" key="1">
    <citation type="submission" date="2017-07" db="EMBL/GenBank/DDBJ databases">
        <title>An improved, manually edited Actinidia chinensis var. chinensis (kiwifruit) genome highlights the challenges associated with draft genomes and gene prediction in plants.</title>
        <authorList>
            <person name="Pilkington S."/>
            <person name="Crowhurst R."/>
            <person name="Hilario E."/>
            <person name="Nardozza S."/>
            <person name="Fraser L."/>
            <person name="Peng Y."/>
            <person name="Gunaseelan K."/>
            <person name="Simpson R."/>
            <person name="Tahir J."/>
            <person name="Deroles S."/>
            <person name="Templeton K."/>
            <person name="Luo Z."/>
            <person name="Davy M."/>
            <person name="Cheng C."/>
            <person name="Mcneilage M."/>
            <person name="Scaglione D."/>
            <person name="Liu Y."/>
            <person name="Zhang Q."/>
            <person name="Datson P."/>
            <person name="De Silva N."/>
            <person name="Gardiner S."/>
            <person name="Bassett H."/>
            <person name="Chagne D."/>
            <person name="Mccallum J."/>
            <person name="Dzierzon H."/>
            <person name="Deng C."/>
            <person name="Wang Y.-Y."/>
            <person name="Barron N."/>
            <person name="Manako K."/>
            <person name="Bowen J."/>
            <person name="Foster T."/>
            <person name="Erridge Z."/>
            <person name="Tiffin H."/>
            <person name="Waite C."/>
            <person name="Davies K."/>
            <person name="Grierson E."/>
            <person name="Laing W."/>
            <person name="Kirk R."/>
            <person name="Chen X."/>
            <person name="Wood M."/>
            <person name="Montefiori M."/>
            <person name="Brummell D."/>
            <person name="Schwinn K."/>
            <person name="Catanach A."/>
            <person name="Fullerton C."/>
            <person name="Li D."/>
            <person name="Meiyalaghan S."/>
            <person name="Nieuwenhuizen N."/>
            <person name="Read N."/>
            <person name="Prakash R."/>
            <person name="Hunter D."/>
            <person name="Zhang H."/>
            <person name="Mckenzie M."/>
            <person name="Knabel M."/>
            <person name="Harris A."/>
            <person name="Allan A."/>
            <person name="Chen A."/>
            <person name="Janssen B."/>
            <person name="Plunkett B."/>
            <person name="Dwamena C."/>
            <person name="Voogd C."/>
            <person name="Leif D."/>
            <person name="Lafferty D."/>
            <person name="Souleyre E."/>
            <person name="Varkonyi-Gasic E."/>
            <person name="Gambi F."/>
            <person name="Hanley J."/>
            <person name="Yao J.-L."/>
            <person name="Cheung J."/>
            <person name="David K."/>
            <person name="Warren B."/>
            <person name="Marsh K."/>
            <person name="Snowden K."/>
            <person name="Lin-Wang K."/>
            <person name="Brian L."/>
            <person name="Martinez-Sanchez M."/>
            <person name="Wang M."/>
            <person name="Ileperuma N."/>
            <person name="Macnee N."/>
            <person name="Campin R."/>
            <person name="Mcatee P."/>
            <person name="Drummond R."/>
            <person name="Espley R."/>
            <person name="Ireland H."/>
            <person name="Wu R."/>
            <person name="Atkinson R."/>
            <person name="Karunairetnam S."/>
            <person name="Bulley S."/>
            <person name="Chunkath S."/>
            <person name="Hanley Z."/>
            <person name="Storey R."/>
            <person name="Thrimawithana A."/>
            <person name="Thomson S."/>
            <person name="David C."/>
            <person name="Testolin R."/>
        </authorList>
    </citation>
    <scope>NUCLEOTIDE SEQUENCE [LARGE SCALE GENOMIC DNA]</scope>
    <source>
        <strain evidence="3">cv. Red5</strain>
        <tissue evidence="2">Young leaf</tissue>
    </source>
</reference>
<evidence type="ECO:0000313" key="3">
    <source>
        <dbReference type="Proteomes" id="UP000241394"/>
    </source>
</evidence>
<name>A0A2R6QDU2_ACTCC</name>
<reference evidence="3" key="2">
    <citation type="journal article" date="2018" name="BMC Genomics">
        <title>A manually annotated Actinidia chinensis var. chinensis (kiwifruit) genome highlights the challenges associated with draft genomes and gene prediction in plants.</title>
        <authorList>
            <person name="Pilkington S.M."/>
            <person name="Crowhurst R."/>
            <person name="Hilario E."/>
            <person name="Nardozza S."/>
            <person name="Fraser L."/>
            <person name="Peng Y."/>
            <person name="Gunaseelan K."/>
            <person name="Simpson R."/>
            <person name="Tahir J."/>
            <person name="Deroles S.C."/>
            <person name="Templeton K."/>
            <person name="Luo Z."/>
            <person name="Davy M."/>
            <person name="Cheng C."/>
            <person name="McNeilage M."/>
            <person name="Scaglione D."/>
            <person name="Liu Y."/>
            <person name="Zhang Q."/>
            <person name="Datson P."/>
            <person name="De Silva N."/>
            <person name="Gardiner S.E."/>
            <person name="Bassett H."/>
            <person name="Chagne D."/>
            <person name="McCallum J."/>
            <person name="Dzierzon H."/>
            <person name="Deng C."/>
            <person name="Wang Y.Y."/>
            <person name="Barron L."/>
            <person name="Manako K."/>
            <person name="Bowen J."/>
            <person name="Foster T.M."/>
            <person name="Erridge Z.A."/>
            <person name="Tiffin H."/>
            <person name="Waite C.N."/>
            <person name="Davies K.M."/>
            <person name="Grierson E.P."/>
            <person name="Laing W.A."/>
            <person name="Kirk R."/>
            <person name="Chen X."/>
            <person name="Wood M."/>
            <person name="Montefiori M."/>
            <person name="Brummell D.A."/>
            <person name="Schwinn K.E."/>
            <person name="Catanach A."/>
            <person name="Fullerton C."/>
            <person name="Li D."/>
            <person name="Meiyalaghan S."/>
            <person name="Nieuwenhuizen N."/>
            <person name="Read N."/>
            <person name="Prakash R."/>
            <person name="Hunter D."/>
            <person name="Zhang H."/>
            <person name="McKenzie M."/>
            <person name="Knabel M."/>
            <person name="Harris A."/>
            <person name="Allan A.C."/>
            <person name="Gleave A."/>
            <person name="Chen A."/>
            <person name="Janssen B.J."/>
            <person name="Plunkett B."/>
            <person name="Ampomah-Dwamena C."/>
            <person name="Voogd C."/>
            <person name="Leif D."/>
            <person name="Lafferty D."/>
            <person name="Souleyre E.J.F."/>
            <person name="Varkonyi-Gasic E."/>
            <person name="Gambi F."/>
            <person name="Hanley J."/>
            <person name="Yao J.L."/>
            <person name="Cheung J."/>
            <person name="David K.M."/>
            <person name="Warren B."/>
            <person name="Marsh K."/>
            <person name="Snowden K.C."/>
            <person name="Lin-Wang K."/>
            <person name="Brian L."/>
            <person name="Martinez-Sanchez M."/>
            <person name="Wang M."/>
            <person name="Ileperuma N."/>
            <person name="Macnee N."/>
            <person name="Campin R."/>
            <person name="McAtee P."/>
            <person name="Drummond R.S.M."/>
            <person name="Espley R.V."/>
            <person name="Ireland H.S."/>
            <person name="Wu R."/>
            <person name="Atkinson R.G."/>
            <person name="Karunairetnam S."/>
            <person name="Bulley S."/>
            <person name="Chunkath S."/>
            <person name="Hanley Z."/>
            <person name="Storey R."/>
            <person name="Thrimawithana A.H."/>
            <person name="Thomson S."/>
            <person name="David C."/>
            <person name="Testolin R."/>
            <person name="Huang H."/>
            <person name="Hellens R.P."/>
            <person name="Schaffer R.J."/>
        </authorList>
    </citation>
    <scope>NUCLEOTIDE SEQUENCE [LARGE SCALE GENOMIC DNA]</scope>
    <source>
        <strain evidence="3">cv. Red5</strain>
    </source>
</reference>
<keyword evidence="1" id="KW-0812">Transmembrane</keyword>
<proteinExistence type="predicted"/>
<dbReference type="PANTHER" id="PTHR33625:SF4">
    <property type="entry name" value="OS08G0179900 PROTEIN"/>
    <property type="match status" value="1"/>
</dbReference>
<sequence>MGGGATMRAAAKVAGISVVNNRLSGVPALSPDEYPASVAHKVTRPASAIVSLSDEMSRSVCTTSHDSPTDPPPQRLCWELDDWEFTGGEEEVMVCSGDPMRRVVFGGVPTLEEATEATSELKDALEKVYLSSSSSTGGGDPYAVGHESDFLAPLSKSEFLETKACVTSEVTPISVQQNAMKAFRLLNESEVVQSIVASIVRDPNVWQAIQKNEALVRFSQSHKSNMDPFMKESGADATIQGHQSPKSVADSSDDPTQFAFSGNGVTGFLEGMKTTVVEMVNNLSNYFEYLFVGSATERVPENTVGSARRTFSDGVMTASFMGLAVMVIMVVVLKRG</sequence>
<protein>
    <submittedName>
        <fullName evidence="2">Submandibular gland protein like</fullName>
    </submittedName>
</protein>
<dbReference type="OMA" id="HEDNHEI"/>
<keyword evidence="3" id="KW-1185">Reference proteome</keyword>
<dbReference type="AlphaFoldDB" id="A0A2R6QDU2"/>
<evidence type="ECO:0000313" key="2">
    <source>
        <dbReference type="EMBL" id="PSS06304.1"/>
    </source>
</evidence>
<keyword evidence="1" id="KW-0472">Membrane</keyword>
<accession>A0A2R6QDU2</accession>
<comment type="caution">
    <text evidence="2">The sequence shown here is derived from an EMBL/GenBank/DDBJ whole genome shotgun (WGS) entry which is preliminary data.</text>
</comment>
<dbReference type="OrthoDB" id="659599at2759"/>
<dbReference type="Gramene" id="PSS06304">
    <property type="protein sequence ID" value="PSS06304"/>
    <property type="gene ID" value="CEY00_Acc19466"/>
</dbReference>
<dbReference type="InParanoid" id="A0A2R6QDU2"/>
<dbReference type="PANTHER" id="PTHR33625">
    <property type="entry name" value="OS08G0179900 PROTEIN"/>
    <property type="match status" value="1"/>
</dbReference>
<dbReference type="Proteomes" id="UP000241394">
    <property type="component" value="Chromosome LG17"/>
</dbReference>
<dbReference type="STRING" id="1590841.A0A2R6QDU2"/>
<keyword evidence="1" id="KW-1133">Transmembrane helix</keyword>
<dbReference type="EMBL" id="NKQK01000017">
    <property type="protein sequence ID" value="PSS06304.1"/>
    <property type="molecule type" value="Genomic_DNA"/>
</dbReference>
<gene>
    <name evidence="2" type="ORF">CEY00_Acc19466</name>
</gene>